<dbReference type="GO" id="GO:0000981">
    <property type="term" value="F:DNA-binding transcription factor activity, RNA polymerase II-specific"/>
    <property type="evidence" value="ECO:0007669"/>
    <property type="project" value="TreeGrafter"/>
</dbReference>
<evidence type="ECO:0000256" key="1">
    <source>
        <dbReference type="ARBA" id="ARBA00022723"/>
    </source>
</evidence>
<keyword evidence="4 5" id="KW-0539">Nucleus</keyword>
<dbReference type="Pfam" id="PF00751">
    <property type="entry name" value="DM"/>
    <property type="match status" value="1"/>
</dbReference>
<dbReference type="PROSITE" id="PS50809">
    <property type="entry name" value="DM_2"/>
    <property type="match status" value="1"/>
</dbReference>
<proteinExistence type="predicted"/>
<dbReference type="Proteomes" id="UP000784294">
    <property type="component" value="Unassembled WGS sequence"/>
</dbReference>
<sequence>MGTRRRRKEERGGEAKERTKVSNTSAPVGQLGHTDRPCGVTTNDDRQIQATLNGTEEVIDLVNMDSNAQLALASIDRFPRTPKCARCRNHGVVSALKGHKRYCRWKVSLILHCREAIRL</sequence>
<reference evidence="8" key="1">
    <citation type="submission" date="2018-11" db="EMBL/GenBank/DDBJ databases">
        <authorList>
            <consortium name="Pathogen Informatics"/>
        </authorList>
    </citation>
    <scope>NUCLEOTIDE SEQUENCE</scope>
</reference>
<comment type="subcellular location">
    <subcellularLocation>
        <location evidence="5">Nucleus</location>
    </subcellularLocation>
</comment>
<dbReference type="InterPro" id="IPR026607">
    <property type="entry name" value="DMRT"/>
</dbReference>
<dbReference type="Gene3D" id="4.10.1040.10">
    <property type="entry name" value="DM DNA-binding domain"/>
    <property type="match status" value="1"/>
</dbReference>
<evidence type="ECO:0000256" key="4">
    <source>
        <dbReference type="ARBA" id="ARBA00023242"/>
    </source>
</evidence>
<organism evidence="8 9">
    <name type="scientific">Protopolystoma xenopodis</name>
    <dbReference type="NCBI Taxonomy" id="117903"/>
    <lineage>
        <taxon>Eukaryota</taxon>
        <taxon>Metazoa</taxon>
        <taxon>Spiralia</taxon>
        <taxon>Lophotrochozoa</taxon>
        <taxon>Platyhelminthes</taxon>
        <taxon>Monogenea</taxon>
        <taxon>Polyopisthocotylea</taxon>
        <taxon>Polystomatidea</taxon>
        <taxon>Polystomatidae</taxon>
        <taxon>Protopolystoma</taxon>
    </lineage>
</organism>
<keyword evidence="1 5" id="KW-0479">Metal-binding</keyword>
<name>A0A448XQE5_9PLAT</name>
<dbReference type="InterPro" id="IPR001275">
    <property type="entry name" value="DM_DNA-bd"/>
</dbReference>
<dbReference type="OrthoDB" id="6162476at2759"/>
<dbReference type="SUPFAM" id="SSF82927">
    <property type="entry name" value="Cysteine-rich DNA binding domain, (DM domain)"/>
    <property type="match status" value="1"/>
</dbReference>
<feature type="domain" description="DM" evidence="7">
    <location>
        <begin position="84"/>
        <end position="119"/>
    </location>
</feature>
<evidence type="ECO:0000256" key="6">
    <source>
        <dbReference type="SAM" id="MobiDB-lite"/>
    </source>
</evidence>
<dbReference type="PANTHER" id="PTHR12322">
    <property type="entry name" value="DOUBLESEX AND MAB-3 RELATED TRANSCRIPTION FACTOR DMRT"/>
    <property type="match status" value="1"/>
</dbReference>
<feature type="DNA-binding region" description="DM" evidence="5">
    <location>
        <begin position="84"/>
        <end position="119"/>
    </location>
</feature>
<evidence type="ECO:0000256" key="3">
    <source>
        <dbReference type="ARBA" id="ARBA00023125"/>
    </source>
</evidence>
<accession>A0A448XQE5</accession>
<keyword evidence="9" id="KW-1185">Reference proteome</keyword>
<protein>
    <recommendedName>
        <fullName evidence="7">DM domain-containing protein</fullName>
    </recommendedName>
</protein>
<dbReference type="InterPro" id="IPR036407">
    <property type="entry name" value="DM_DNA-bd_sf"/>
</dbReference>
<dbReference type="GO" id="GO:0046872">
    <property type="term" value="F:metal ion binding"/>
    <property type="evidence" value="ECO:0007669"/>
    <property type="project" value="UniProtKB-KW"/>
</dbReference>
<evidence type="ECO:0000259" key="7">
    <source>
        <dbReference type="PROSITE" id="PS50809"/>
    </source>
</evidence>
<evidence type="ECO:0000313" key="8">
    <source>
        <dbReference type="EMBL" id="VEL42307.1"/>
    </source>
</evidence>
<evidence type="ECO:0000313" key="9">
    <source>
        <dbReference type="Proteomes" id="UP000784294"/>
    </source>
</evidence>
<comment type="caution">
    <text evidence="8">The sequence shown here is derived from an EMBL/GenBank/DDBJ whole genome shotgun (WGS) entry which is preliminary data.</text>
</comment>
<gene>
    <name evidence="8" type="ORF">PXEA_LOCUS35747</name>
</gene>
<keyword evidence="3 5" id="KW-0238">DNA-binding</keyword>
<dbReference type="GO" id="GO:0007548">
    <property type="term" value="P:sex differentiation"/>
    <property type="evidence" value="ECO:0007669"/>
    <property type="project" value="TreeGrafter"/>
</dbReference>
<evidence type="ECO:0000256" key="5">
    <source>
        <dbReference type="PROSITE-ProRule" id="PRU00070"/>
    </source>
</evidence>
<dbReference type="PANTHER" id="PTHR12322:SF116">
    <property type="entry name" value="DOUBLESEX-MAB RELATED 99B"/>
    <property type="match status" value="1"/>
</dbReference>
<dbReference type="SMART" id="SM00301">
    <property type="entry name" value="DM"/>
    <property type="match status" value="1"/>
</dbReference>
<evidence type="ECO:0000256" key="2">
    <source>
        <dbReference type="ARBA" id="ARBA00022833"/>
    </source>
</evidence>
<dbReference type="AlphaFoldDB" id="A0A448XQE5"/>
<dbReference type="GO" id="GO:0000978">
    <property type="term" value="F:RNA polymerase II cis-regulatory region sequence-specific DNA binding"/>
    <property type="evidence" value="ECO:0007669"/>
    <property type="project" value="TreeGrafter"/>
</dbReference>
<feature type="compositionally biased region" description="Basic and acidic residues" evidence="6">
    <location>
        <begin position="9"/>
        <end position="20"/>
    </location>
</feature>
<feature type="region of interest" description="Disordered" evidence="6">
    <location>
        <begin position="1"/>
        <end position="42"/>
    </location>
</feature>
<dbReference type="GO" id="GO:0005634">
    <property type="term" value="C:nucleus"/>
    <property type="evidence" value="ECO:0007669"/>
    <property type="project" value="UniProtKB-SubCell"/>
</dbReference>
<dbReference type="EMBL" id="CAAALY010273717">
    <property type="protein sequence ID" value="VEL42307.1"/>
    <property type="molecule type" value="Genomic_DNA"/>
</dbReference>
<keyword evidence="2 5" id="KW-0862">Zinc</keyword>